<sequence>MSTVLPPDLVKIQEDYKPFIVFFTDLAEGLNKGHFADLTLPVRKVLMVTSGKSNGHWFLGLVQEEAGGAVTKCTYINCKASKLPAPTPTNVSQTWVGPLTFNDTWYKYELPVVAGHTARDFLNVLLAPTASEADGVGERLAMLYYEYDARANKALAGCRHWTESAARAFQRAGLMADSAANLQAKITEGGKIEIANLENPHGRFYNPAPVKDDQGPPYNV</sequence>
<comment type="caution">
    <text evidence="1">The sequence shown here is derived from an EMBL/GenBank/DDBJ whole genome shotgun (WGS) entry which is preliminary data.</text>
</comment>
<organism evidence="1 2">
    <name type="scientific">Mycena indigotica</name>
    <dbReference type="NCBI Taxonomy" id="2126181"/>
    <lineage>
        <taxon>Eukaryota</taxon>
        <taxon>Fungi</taxon>
        <taxon>Dikarya</taxon>
        <taxon>Basidiomycota</taxon>
        <taxon>Agaricomycotina</taxon>
        <taxon>Agaricomycetes</taxon>
        <taxon>Agaricomycetidae</taxon>
        <taxon>Agaricales</taxon>
        <taxon>Marasmiineae</taxon>
        <taxon>Mycenaceae</taxon>
        <taxon>Mycena</taxon>
    </lineage>
</organism>
<dbReference type="GeneID" id="59351189"/>
<evidence type="ECO:0000313" key="1">
    <source>
        <dbReference type="EMBL" id="KAF7291914.1"/>
    </source>
</evidence>
<dbReference type="RefSeq" id="XP_037214641.1">
    <property type="nucleotide sequence ID" value="XM_037368673.1"/>
</dbReference>
<dbReference type="AlphaFoldDB" id="A0A8H6VS90"/>
<accession>A0A8H6VS90</accession>
<proteinExistence type="predicted"/>
<gene>
    <name evidence="1" type="ORF">MIND_01216700</name>
</gene>
<evidence type="ECO:0000313" key="2">
    <source>
        <dbReference type="Proteomes" id="UP000636479"/>
    </source>
</evidence>
<dbReference type="OrthoDB" id="3010196at2759"/>
<dbReference type="EMBL" id="JACAZF010000012">
    <property type="protein sequence ID" value="KAF7291914.1"/>
    <property type="molecule type" value="Genomic_DNA"/>
</dbReference>
<dbReference type="Proteomes" id="UP000636479">
    <property type="component" value="Unassembled WGS sequence"/>
</dbReference>
<keyword evidence="2" id="KW-1185">Reference proteome</keyword>
<protein>
    <submittedName>
        <fullName evidence="1">Uncharacterized protein</fullName>
    </submittedName>
</protein>
<name>A0A8H6VS90_9AGAR</name>
<reference evidence="1" key="1">
    <citation type="submission" date="2020-05" db="EMBL/GenBank/DDBJ databases">
        <title>Mycena genomes resolve the evolution of fungal bioluminescence.</title>
        <authorList>
            <person name="Tsai I.J."/>
        </authorList>
    </citation>
    <scope>NUCLEOTIDE SEQUENCE</scope>
    <source>
        <strain evidence="1">171206Taipei</strain>
    </source>
</reference>